<dbReference type="EMBL" id="UGJR01000002">
    <property type="protein sequence ID" value="STR41883.1"/>
    <property type="molecule type" value="Genomic_DNA"/>
</dbReference>
<dbReference type="AlphaFoldDB" id="A0A7H4M0F7"/>
<evidence type="ECO:0000313" key="2">
    <source>
        <dbReference type="Proteomes" id="UP000255050"/>
    </source>
</evidence>
<comment type="caution">
    <text evidence="1">The sequence shown here is derived from an EMBL/GenBank/DDBJ whole genome shotgun (WGS) entry which is preliminary data.</text>
</comment>
<reference evidence="1 2" key="1">
    <citation type="submission" date="2018-06" db="EMBL/GenBank/DDBJ databases">
        <authorList>
            <consortium name="Pathogen Informatics"/>
            <person name="Doyle S."/>
        </authorList>
    </citation>
    <scope>NUCLEOTIDE SEQUENCE [LARGE SCALE GENOMIC DNA]</scope>
    <source>
        <strain evidence="1 2">NCTC11694</strain>
    </source>
</reference>
<dbReference type="Proteomes" id="UP000255050">
    <property type="component" value="Unassembled WGS sequence"/>
</dbReference>
<gene>
    <name evidence="1" type="ORF">NCTC11694_03082</name>
</gene>
<accession>A0A7H4M0F7</accession>
<sequence>MRIFFWYLKVCRQPAQAIGHGRLLRHRALFNTLAVAGIVVAHNDVQLIDLATGALNQIDMSGMQR</sequence>
<name>A0A7H4M0F7_9ENTR</name>
<protein>
    <submittedName>
        <fullName evidence="1">Uncharacterized protein</fullName>
    </submittedName>
</protein>
<organism evidence="1 2">
    <name type="scientific">Klebsiella michiganensis</name>
    <dbReference type="NCBI Taxonomy" id="1134687"/>
    <lineage>
        <taxon>Bacteria</taxon>
        <taxon>Pseudomonadati</taxon>
        <taxon>Pseudomonadota</taxon>
        <taxon>Gammaproteobacteria</taxon>
        <taxon>Enterobacterales</taxon>
        <taxon>Enterobacteriaceae</taxon>
        <taxon>Klebsiella/Raoultella group</taxon>
        <taxon>Klebsiella</taxon>
    </lineage>
</organism>
<evidence type="ECO:0000313" key="1">
    <source>
        <dbReference type="EMBL" id="STR41883.1"/>
    </source>
</evidence>
<proteinExistence type="predicted"/>